<dbReference type="EMBL" id="JAANOU010000001">
    <property type="protein sequence ID" value="NIH80840.1"/>
    <property type="molecule type" value="Genomic_DNA"/>
</dbReference>
<dbReference type="InterPro" id="IPR011990">
    <property type="entry name" value="TPR-like_helical_dom_sf"/>
</dbReference>
<dbReference type="RefSeq" id="WP_167115701.1">
    <property type="nucleotide sequence ID" value="NZ_JAANOU010000001.1"/>
</dbReference>
<name>A0ABX0SZU3_9PSEU</name>
<sequence length="273" mass="30064">MHQGEPLTRRGTELRDEDLHEEAIEVLREAVAAGEPSAPRELAYALLGGARPRDALAVLKAAIGRGRVDLCTVLGSLATELGDYPAAHEAYRKAMDHGDLSALNDYGLLLCDEGNLDEAIAIFRRAAEFGDELAPGNLIALYVEDLNDLAAARDVGERYLSPRYPGVYPALGDVYANLGKLAKADALFRDGVRLGAPRVHQKYGWFLWKHRGDIEAAEREFWAAFDDDEVGWSHALGRFLLSRNRVDEARAVLERGAVWGDVDARELLDELES</sequence>
<dbReference type="SUPFAM" id="SSF81901">
    <property type="entry name" value="HCP-like"/>
    <property type="match status" value="1"/>
</dbReference>
<evidence type="ECO:0000313" key="1">
    <source>
        <dbReference type="EMBL" id="NIH80840.1"/>
    </source>
</evidence>
<dbReference type="Proteomes" id="UP000754495">
    <property type="component" value="Unassembled WGS sequence"/>
</dbReference>
<proteinExistence type="predicted"/>
<comment type="caution">
    <text evidence="1">The sequence shown here is derived from an EMBL/GenBank/DDBJ whole genome shotgun (WGS) entry which is preliminary data.</text>
</comment>
<dbReference type="Gene3D" id="1.25.40.10">
    <property type="entry name" value="Tetratricopeptide repeat domain"/>
    <property type="match status" value="2"/>
</dbReference>
<organism evidence="1 2">
    <name type="scientific">Amycolatopsis viridis</name>
    <dbReference type="NCBI Taxonomy" id="185678"/>
    <lineage>
        <taxon>Bacteria</taxon>
        <taxon>Bacillati</taxon>
        <taxon>Actinomycetota</taxon>
        <taxon>Actinomycetes</taxon>
        <taxon>Pseudonocardiales</taxon>
        <taxon>Pseudonocardiaceae</taxon>
        <taxon>Amycolatopsis</taxon>
    </lineage>
</organism>
<reference evidence="1 2" key="1">
    <citation type="submission" date="2020-03" db="EMBL/GenBank/DDBJ databases">
        <title>Sequencing the genomes of 1000 actinobacteria strains.</title>
        <authorList>
            <person name="Klenk H.-P."/>
        </authorList>
    </citation>
    <scope>NUCLEOTIDE SEQUENCE [LARGE SCALE GENOMIC DNA]</scope>
    <source>
        <strain evidence="1 2">DSM 45668</strain>
    </source>
</reference>
<dbReference type="SUPFAM" id="SSF48452">
    <property type="entry name" value="TPR-like"/>
    <property type="match status" value="1"/>
</dbReference>
<dbReference type="Pfam" id="PF13432">
    <property type="entry name" value="TPR_16"/>
    <property type="match status" value="1"/>
</dbReference>
<accession>A0ABX0SZU3</accession>
<keyword evidence="2" id="KW-1185">Reference proteome</keyword>
<protein>
    <submittedName>
        <fullName evidence="1">Tfp pilus assembly protein PilF</fullName>
    </submittedName>
</protein>
<evidence type="ECO:0000313" key="2">
    <source>
        <dbReference type="Proteomes" id="UP000754495"/>
    </source>
</evidence>
<gene>
    <name evidence="1" type="ORF">FHX46_003370</name>
</gene>